<feature type="domain" description="Solute-binding protein family 3/N-terminal" evidence="6">
    <location>
        <begin position="38"/>
        <end position="261"/>
    </location>
</feature>
<evidence type="ECO:0000256" key="2">
    <source>
        <dbReference type="ARBA" id="ARBA00022448"/>
    </source>
</evidence>
<comment type="similarity">
    <text evidence="1">Belongs to the bacterial solute-binding protein 3 family.</text>
</comment>
<evidence type="ECO:0000256" key="3">
    <source>
        <dbReference type="ARBA" id="ARBA00022729"/>
    </source>
</evidence>
<evidence type="ECO:0000313" key="7">
    <source>
        <dbReference type="EMBL" id="MBU7598074.1"/>
    </source>
</evidence>
<keyword evidence="2" id="KW-0813">Transport</keyword>
<organism evidence="7 8">
    <name type="scientific">Streptomyces tardus</name>
    <dbReference type="NCBI Taxonomy" id="2780544"/>
    <lineage>
        <taxon>Bacteria</taxon>
        <taxon>Bacillati</taxon>
        <taxon>Actinomycetota</taxon>
        <taxon>Actinomycetes</taxon>
        <taxon>Kitasatosporales</taxon>
        <taxon>Streptomycetaceae</taxon>
        <taxon>Streptomyces</taxon>
    </lineage>
</organism>
<dbReference type="Gene3D" id="3.40.190.10">
    <property type="entry name" value="Periplasmic binding protein-like II"/>
    <property type="match status" value="2"/>
</dbReference>
<name>A0A949JKV6_9ACTN</name>
<keyword evidence="8" id="KW-1185">Reference proteome</keyword>
<feature type="chain" id="PRO_5036853814" evidence="5">
    <location>
        <begin position="24"/>
        <end position="290"/>
    </location>
</feature>
<sequence>MRPGRPRLPLAGCLLLALGSVSACGTPGGGNKEAREAGVFVGVKTDQPGTGYGKGGYAPYEGFDIRISRMATEALGRKPDFKPVKSEDRVEELKGERSIRLVVATYSINNERLADHDFVGPYANTYQGFLVRKDESEIKNLDDLKGEKVCTWSGSTSTAAIVQEETKMVRVPGSTATECLTELQEGRVRAVSTDQLILYGFSEAYKDLEVVPDVTIRDEQRYGIGLPKGYRDECRKIKERLKEYVTSGDWARDFKEELPAVARAEPRDWESNHIPTESQIESFSCKDKIS</sequence>
<feature type="region of interest" description="Disordered" evidence="4">
    <location>
        <begin position="265"/>
        <end position="290"/>
    </location>
</feature>
<reference evidence="7" key="1">
    <citation type="submission" date="2021-06" db="EMBL/GenBank/DDBJ databases">
        <title>Sequencing of actinobacteria type strains.</title>
        <authorList>
            <person name="Nguyen G.-S."/>
            <person name="Wentzel A."/>
        </authorList>
    </citation>
    <scope>NUCLEOTIDE SEQUENCE</scope>
    <source>
        <strain evidence="7">P38-E01</strain>
    </source>
</reference>
<feature type="compositionally biased region" description="Polar residues" evidence="4">
    <location>
        <begin position="273"/>
        <end position="282"/>
    </location>
</feature>
<dbReference type="PROSITE" id="PS51257">
    <property type="entry name" value="PROKAR_LIPOPROTEIN"/>
    <property type="match status" value="1"/>
</dbReference>
<feature type="signal peptide" evidence="5">
    <location>
        <begin position="1"/>
        <end position="23"/>
    </location>
</feature>
<dbReference type="GO" id="GO:0006865">
    <property type="term" value="P:amino acid transport"/>
    <property type="evidence" value="ECO:0007669"/>
    <property type="project" value="TreeGrafter"/>
</dbReference>
<evidence type="ECO:0000256" key="4">
    <source>
        <dbReference type="SAM" id="MobiDB-lite"/>
    </source>
</evidence>
<gene>
    <name evidence="7" type="ORF">JGS22_010730</name>
</gene>
<dbReference type="SUPFAM" id="SSF53850">
    <property type="entry name" value="Periplasmic binding protein-like II"/>
    <property type="match status" value="1"/>
</dbReference>
<evidence type="ECO:0000256" key="1">
    <source>
        <dbReference type="ARBA" id="ARBA00010333"/>
    </source>
</evidence>
<dbReference type="PANTHER" id="PTHR30085:SF6">
    <property type="entry name" value="ABC TRANSPORTER GLUTAMINE-BINDING PROTEIN GLNH"/>
    <property type="match status" value="1"/>
</dbReference>
<dbReference type="GO" id="GO:0030288">
    <property type="term" value="C:outer membrane-bounded periplasmic space"/>
    <property type="evidence" value="ECO:0007669"/>
    <property type="project" value="TreeGrafter"/>
</dbReference>
<dbReference type="InterPro" id="IPR051455">
    <property type="entry name" value="Bact_solute-bind_prot3"/>
</dbReference>
<evidence type="ECO:0000313" key="8">
    <source>
        <dbReference type="Proteomes" id="UP000694501"/>
    </source>
</evidence>
<dbReference type="GO" id="GO:0005576">
    <property type="term" value="C:extracellular region"/>
    <property type="evidence" value="ECO:0007669"/>
    <property type="project" value="TreeGrafter"/>
</dbReference>
<dbReference type="InterPro" id="IPR001638">
    <property type="entry name" value="Solute-binding_3/MltF_N"/>
</dbReference>
<dbReference type="Proteomes" id="UP000694501">
    <property type="component" value="Unassembled WGS sequence"/>
</dbReference>
<evidence type="ECO:0000259" key="6">
    <source>
        <dbReference type="SMART" id="SM00062"/>
    </source>
</evidence>
<dbReference type="PANTHER" id="PTHR30085">
    <property type="entry name" value="AMINO ACID ABC TRANSPORTER PERMEASE"/>
    <property type="match status" value="1"/>
</dbReference>
<dbReference type="AlphaFoldDB" id="A0A949JKV6"/>
<evidence type="ECO:0000256" key="5">
    <source>
        <dbReference type="SAM" id="SignalP"/>
    </source>
</evidence>
<comment type="caution">
    <text evidence="7">The sequence shown here is derived from an EMBL/GenBank/DDBJ whole genome shotgun (WGS) entry which is preliminary data.</text>
</comment>
<accession>A0A949JKV6</accession>
<keyword evidence="3 5" id="KW-0732">Signal</keyword>
<dbReference type="Pfam" id="PF00497">
    <property type="entry name" value="SBP_bac_3"/>
    <property type="match status" value="1"/>
</dbReference>
<proteinExistence type="inferred from homology"/>
<dbReference type="SMART" id="SM00062">
    <property type="entry name" value="PBPb"/>
    <property type="match status" value="1"/>
</dbReference>
<dbReference type="EMBL" id="JAELVF020000001">
    <property type="protein sequence ID" value="MBU7598074.1"/>
    <property type="molecule type" value="Genomic_DNA"/>
</dbReference>
<dbReference type="RefSeq" id="WP_211041417.1">
    <property type="nucleotide sequence ID" value="NZ_JAELVF020000001.1"/>
</dbReference>
<protein>
    <submittedName>
        <fullName evidence="7">Transporter substrate-binding domain-containing protein</fullName>
    </submittedName>
</protein>